<keyword evidence="7 8" id="KW-0472">Membrane</keyword>
<feature type="transmembrane region" description="Helical" evidence="8">
    <location>
        <begin position="244"/>
        <end position="264"/>
    </location>
</feature>
<dbReference type="Proteomes" id="UP000191124">
    <property type="component" value="Unassembled WGS sequence"/>
</dbReference>
<feature type="transmembrane region" description="Helical" evidence="8">
    <location>
        <begin position="125"/>
        <end position="143"/>
    </location>
</feature>
<evidence type="ECO:0000256" key="5">
    <source>
        <dbReference type="ARBA" id="ARBA00022970"/>
    </source>
</evidence>
<proteinExistence type="predicted"/>
<feature type="transmembrane region" description="Helical" evidence="8">
    <location>
        <begin position="406"/>
        <end position="427"/>
    </location>
</feature>
<feature type="transmembrane region" description="Helical" evidence="8">
    <location>
        <begin position="155"/>
        <end position="177"/>
    </location>
</feature>
<feature type="transmembrane region" description="Helical" evidence="8">
    <location>
        <begin position="90"/>
        <end position="113"/>
    </location>
</feature>
<keyword evidence="6 8" id="KW-1133">Transmembrane helix</keyword>
<keyword evidence="3" id="KW-1003">Cell membrane</keyword>
<evidence type="ECO:0000256" key="4">
    <source>
        <dbReference type="ARBA" id="ARBA00022692"/>
    </source>
</evidence>
<dbReference type="EMBL" id="MUAL01000010">
    <property type="protein sequence ID" value="OOR29126.1"/>
    <property type="molecule type" value="Genomic_DNA"/>
</dbReference>
<feature type="transmembrane region" description="Helical" evidence="8">
    <location>
        <begin position="361"/>
        <end position="385"/>
    </location>
</feature>
<dbReference type="PIRSF" id="PIRSF006060">
    <property type="entry name" value="AA_transporter"/>
    <property type="match status" value="1"/>
</dbReference>
<dbReference type="PANTHER" id="PTHR43495:SF5">
    <property type="entry name" value="GAMMA-AMINOBUTYRIC ACID PERMEASE"/>
    <property type="match status" value="1"/>
</dbReference>
<feature type="transmembrane region" description="Helical" evidence="8">
    <location>
        <begin position="16"/>
        <end position="38"/>
    </location>
</feature>
<feature type="transmembrane region" description="Helical" evidence="8">
    <location>
        <begin position="289"/>
        <end position="314"/>
    </location>
</feature>
<dbReference type="GO" id="GO:0005886">
    <property type="term" value="C:plasma membrane"/>
    <property type="evidence" value="ECO:0007669"/>
    <property type="project" value="UniProtKB-SubCell"/>
</dbReference>
<accession>A0A1S9V3S8</accession>
<dbReference type="FunFam" id="1.20.1740.10:FF:000001">
    <property type="entry name" value="Amino acid permease"/>
    <property type="match status" value="1"/>
</dbReference>
<dbReference type="Pfam" id="PF00324">
    <property type="entry name" value="AA_permease"/>
    <property type="match status" value="1"/>
</dbReference>
<gene>
    <name evidence="10" type="ORF">BW892_08895</name>
</gene>
<dbReference type="RefSeq" id="WP_078180144.1">
    <property type="nucleotide sequence ID" value="NZ_MUAL01000010.1"/>
</dbReference>
<keyword evidence="5" id="KW-0029">Amino-acid transport</keyword>
<dbReference type="InterPro" id="IPR004841">
    <property type="entry name" value="AA-permease/SLC12A_dom"/>
</dbReference>
<dbReference type="AlphaFoldDB" id="A0A1S9V3S8"/>
<keyword evidence="4 8" id="KW-0812">Transmembrane</keyword>
<evidence type="ECO:0000259" key="9">
    <source>
        <dbReference type="Pfam" id="PF00324"/>
    </source>
</evidence>
<dbReference type="PANTHER" id="PTHR43495">
    <property type="entry name" value="GABA PERMEASE"/>
    <property type="match status" value="1"/>
</dbReference>
<feature type="transmembrane region" description="Helical" evidence="8">
    <location>
        <begin position="44"/>
        <end position="69"/>
    </location>
</feature>
<evidence type="ECO:0000256" key="2">
    <source>
        <dbReference type="ARBA" id="ARBA00022448"/>
    </source>
</evidence>
<protein>
    <submittedName>
        <fullName evidence="10">Amino acid permease</fullName>
    </submittedName>
</protein>
<sequence length="479" mass="52391">MMDQNQGLKRELKSRHIFMIALGGVIGTGLFLGSSYTIHEAGPGGAIVAYLVGGFIMYLTMLCLGELAVAMPDAGSYQTYATKHISPAAGYVVGWMSWLNWTATIGIELIAVSILMKRWFPDVPSWIWCVVFAVLLFVINALSSRSFAEVEFWFASIKVITIIAFIILGGAAMFGFLDMKGNEPAPMFSSFTDYGGLFPNGLSAILITMIAVNFSFQGTELVGIAAGESENPEKTIPKAINNTVWRILIFFVLSIFILAGLFPWQQAGVIESPFVVVFDKIGIPYAADIINFVIITAVLSVANSGLYATSRMLWSMSNQGMISPIFGKLSKNGVPIYALIVSTFVGCLSLLSGIYAEDTVYLWLLSIAGFGAILVWASIALSNLLARRTYLKQGGDIKDLKFKTPLYPFVPILALVLNLTVIVAMAFIPEQRMALYCGIPFMIICLLFYRATRNKGSKVEHIEKTNTTEVESLPRINGQ</sequence>
<feature type="transmembrane region" description="Helical" evidence="8">
    <location>
        <begin position="334"/>
        <end position="355"/>
    </location>
</feature>
<evidence type="ECO:0000256" key="6">
    <source>
        <dbReference type="ARBA" id="ARBA00022989"/>
    </source>
</evidence>
<evidence type="ECO:0000256" key="8">
    <source>
        <dbReference type="SAM" id="Phobius"/>
    </source>
</evidence>
<comment type="subcellular location">
    <subcellularLocation>
        <location evidence="1">Cell membrane</location>
        <topology evidence="1">Multi-pass membrane protein</topology>
    </subcellularLocation>
</comment>
<feature type="transmembrane region" description="Helical" evidence="8">
    <location>
        <begin position="433"/>
        <end position="449"/>
    </location>
</feature>
<comment type="caution">
    <text evidence="10">The sequence shown here is derived from an EMBL/GenBank/DDBJ whole genome shotgun (WGS) entry which is preliminary data.</text>
</comment>
<evidence type="ECO:0000256" key="3">
    <source>
        <dbReference type="ARBA" id="ARBA00022475"/>
    </source>
</evidence>
<evidence type="ECO:0000256" key="1">
    <source>
        <dbReference type="ARBA" id="ARBA00004651"/>
    </source>
</evidence>
<dbReference type="Gene3D" id="1.20.1740.10">
    <property type="entry name" value="Amino acid/polyamine transporter I"/>
    <property type="match status" value="1"/>
</dbReference>
<name>A0A1S9V3S8_BACCE</name>
<evidence type="ECO:0000313" key="11">
    <source>
        <dbReference type="Proteomes" id="UP000191124"/>
    </source>
</evidence>
<feature type="domain" description="Amino acid permease/ SLC12A" evidence="9">
    <location>
        <begin position="16"/>
        <end position="451"/>
    </location>
</feature>
<dbReference type="GO" id="GO:0055085">
    <property type="term" value="P:transmembrane transport"/>
    <property type="evidence" value="ECO:0007669"/>
    <property type="project" value="InterPro"/>
</dbReference>
<dbReference type="PROSITE" id="PS00218">
    <property type="entry name" value="AMINO_ACID_PERMEASE_1"/>
    <property type="match status" value="1"/>
</dbReference>
<evidence type="ECO:0000313" key="10">
    <source>
        <dbReference type="EMBL" id="OOR29126.1"/>
    </source>
</evidence>
<feature type="transmembrane region" description="Helical" evidence="8">
    <location>
        <begin position="197"/>
        <end position="216"/>
    </location>
</feature>
<reference evidence="10 11" key="1">
    <citation type="submission" date="2017-01" db="EMBL/GenBank/DDBJ databases">
        <title>Bacillus cereus isolates.</title>
        <authorList>
            <person name="Beno S.M."/>
        </authorList>
    </citation>
    <scope>NUCLEOTIDE SEQUENCE [LARGE SCALE GENOMIC DNA]</scope>
    <source>
        <strain evidence="10 11">FSL M7-1219</strain>
    </source>
</reference>
<dbReference type="InterPro" id="IPR004840">
    <property type="entry name" value="Amino_acid_permease_CS"/>
</dbReference>
<dbReference type="GO" id="GO:0006865">
    <property type="term" value="P:amino acid transport"/>
    <property type="evidence" value="ECO:0007669"/>
    <property type="project" value="UniProtKB-KW"/>
</dbReference>
<keyword evidence="2" id="KW-0813">Transport</keyword>
<organism evidence="10 11">
    <name type="scientific">Bacillus cereus</name>
    <dbReference type="NCBI Taxonomy" id="1396"/>
    <lineage>
        <taxon>Bacteria</taxon>
        <taxon>Bacillati</taxon>
        <taxon>Bacillota</taxon>
        <taxon>Bacilli</taxon>
        <taxon>Bacillales</taxon>
        <taxon>Bacillaceae</taxon>
        <taxon>Bacillus</taxon>
        <taxon>Bacillus cereus group</taxon>
    </lineage>
</organism>
<evidence type="ECO:0000256" key="7">
    <source>
        <dbReference type="ARBA" id="ARBA00023136"/>
    </source>
</evidence>